<dbReference type="InterPro" id="IPR029063">
    <property type="entry name" value="SAM-dependent_MTases_sf"/>
</dbReference>
<dbReference type="CDD" id="cd02440">
    <property type="entry name" value="AdoMet_MTases"/>
    <property type="match status" value="1"/>
</dbReference>
<feature type="non-terminal residue" evidence="3">
    <location>
        <position position="1"/>
    </location>
</feature>
<evidence type="ECO:0000256" key="1">
    <source>
        <dbReference type="ARBA" id="ARBA00022603"/>
    </source>
</evidence>
<dbReference type="OrthoDB" id="413520at2759"/>
<dbReference type="Proteomes" id="UP000242450">
    <property type="component" value="Chromosome 30"/>
</dbReference>
<keyword evidence="1" id="KW-0808">Transferase</keyword>
<reference evidence="3 4" key="1">
    <citation type="journal article" date="2018" name="Mol. Genet. Genomics">
        <title>The red deer Cervus elaphus genome CerEla1.0: sequencing, annotating, genes, and chromosomes.</title>
        <authorList>
            <person name="Bana N.A."/>
            <person name="Nyiri A."/>
            <person name="Nagy J."/>
            <person name="Frank K."/>
            <person name="Nagy T."/>
            <person name="Steger V."/>
            <person name="Schiller M."/>
            <person name="Lakatos P."/>
            <person name="Sugar L."/>
            <person name="Horn P."/>
            <person name="Barta E."/>
            <person name="Orosz L."/>
        </authorList>
    </citation>
    <scope>NUCLEOTIDE SEQUENCE [LARGE SCALE GENOMIC DNA]</scope>
    <source>
        <strain evidence="3">Hungarian</strain>
    </source>
</reference>
<dbReference type="InterPro" id="IPR019410">
    <property type="entry name" value="Methyltransf_16"/>
</dbReference>
<dbReference type="AlphaFoldDB" id="A0A212C3L4"/>
<comment type="caution">
    <text evidence="3">The sequence shown here is derived from an EMBL/GenBank/DDBJ whole genome shotgun (WGS) entry which is preliminary data.</text>
</comment>
<organism evidence="3 4">
    <name type="scientific">Cervus elaphus hippelaphus</name>
    <name type="common">European red deer</name>
    <dbReference type="NCBI Taxonomy" id="46360"/>
    <lineage>
        <taxon>Eukaryota</taxon>
        <taxon>Metazoa</taxon>
        <taxon>Chordata</taxon>
        <taxon>Craniata</taxon>
        <taxon>Vertebrata</taxon>
        <taxon>Euteleostomi</taxon>
        <taxon>Mammalia</taxon>
        <taxon>Eutheria</taxon>
        <taxon>Laurasiatheria</taxon>
        <taxon>Artiodactyla</taxon>
        <taxon>Ruminantia</taxon>
        <taxon>Pecora</taxon>
        <taxon>Cervidae</taxon>
        <taxon>Cervinae</taxon>
        <taxon>Cervus</taxon>
    </lineage>
</organism>
<dbReference type="PANTHER" id="PTHR14614">
    <property type="entry name" value="HEPATOCELLULAR CARCINOMA-ASSOCIATED ANTIGEN"/>
    <property type="match status" value="1"/>
</dbReference>
<dbReference type="GO" id="GO:0032259">
    <property type="term" value="P:methylation"/>
    <property type="evidence" value="ECO:0007669"/>
    <property type="project" value="UniProtKB-KW"/>
</dbReference>
<protein>
    <submittedName>
        <fullName evidence="3">METTL21E</fullName>
    </submittedName>
</protein>
<gene>
    <name evidence="3" type="ORF">Celaphus_00016820</name>
</gene>
<evidence type="ECO:0000256" key="2">
    <source>
        <dbReference type="ARBA" id="ARBA00022691"/>
    </source>
</evidence>
<proteinExistence type="predicted"/>
<keyword evidence="2" id="KW-0949">S-adenosyl-L-methionine</keyword>
<dbReference type="Gene3D" id="3.40.50.150">
    <property type="entry name" value="Vaccinia Virus protein VP39"/>
    <property type="match status" value="1"/>
</dbReference>
<dbReference type="SUPFAM" id="SSF53335">
    <property type="entry name" value="S-adenosyl-L-methionine-dependent methyltransferases"/>
    <property type="match status" value="1"/>
</dbReference>
<keyword evidence="1" id="KW-0489">Methyltransferase</keyword>
<name>A0A212C3L4_CEREH</name>
<evidence type="ECO:0000313" key="4">
    <source>
        <dbReference type="Proteomes" id="UP000242450"/>
    </source>
</evidence>
<accession>A0A212C3L4</accession>
<dbReference type="Pfam" id="PF10294">
    <property type="entry name" value="Methyltransf_16"/>
    <property type="match status" value="1"/>
</dbReference>
<dbReference type="GO" id="GO:0008168">
    <property type="term" value="F:methyltransferase activity"/>
    <property type="evidence" value="ECO:0007669"/>
    <property type="project" value="UniProtKB-KW"/>
</dbReference>
<sequence>SSPLPWFYCHNHNHCLFLFLSERREDDDDRTVVAEIMRRCFVPAFVTTVPWEAFHFAGHEIRINEATDCYGAVVWPSALVLCYFLETNVKQYNMADKNVIEIGAGTGLVSIVASLLGAHVTATDLPEVLGNLQYNISRNTRMRAKHLPQVKELSWGVALDKNFPRASTNFDYILAADVVYAHPFLEELLITFDHLCKETTVILWVMKFRLEKENKFVDRFEQLFDLEEIYSFPSLNIKLYKAMKKNLKSECYPQRRTWKAKAISGRLLL</sequence>
<evidence type="ECO:0000313" key="3">
    <source>
        <dbReference type="EMBL" id="OWK00598.1"/>
    </source>
</evidence>
<dbReference type="PANTHER" id="PTHR14614:SF1">
    <property type="entry name" value="METHYLTRANSFERASE-LIKE PROTEIN 21E PSEUDOGENE-RELATED"/>
    <property type="match status" value="1"/>
</dbReference>
<dbReference type="EMBL" id="MKHE01000030">
    <property type="protein sequence ID" value="OWK00598.1"/>
    <property type="molecule type" value="Genomic_DNA"/>
</dbReference>
<keyword evidence="4" id="KW-1185">Reference proteome</keyword>